<dbReference type="AlphaFoldDB" id="A0A9D4KJI8"/>
<reference evidence="1" key="2">
    <citation type="submission" date="2020-11" db="EMBL/GenBank/DDBJ databases">
        <authorList>
            <person name="McCartney M.A."/>
            <person name="Auch B."/>
            <person name="Kono T."/>
            <person name="Mallez S."/>
            <person name="Becker A."/>
            <person name="Gohl D.M."/>
            <person name="Silverstein K.A.T."/>
            <person name="Koren S."/>
            <person name="Bechman K.B."/>
            <person name="Herman A."/>
            <person name="Abrahante J.E."/>
            <person name="Garbe J."/>
        </authorList>
    </citation>
    <scope>NUCLEOTIDE SEQUENCE</scope>
    <source>
        <strain evidence="1">Duluth1</strain>
        <tissue evidence="1">Whole animal</tissue>
    </source>
</reference>
<gene>
    <name evidence="1" type="ORF">DPMN_114242</name>
</gene>
<proteinExistence type="predicted"/>
<dbReference type="EMBL" id="JAIWYP010000004">
    <property type="protein sequence ID" value="KAH3840786.1"/>
    <property type="molecule type" value="Genomic_DNA"/>
</dbReference>
<evidence type="ECO:0000313" key="2">
    <source>
        <dbReference type="Proteomes" id="UP000828390"/>
    </source>
</evidence>
<sequence>MNYKKPFTLHSSTSTSYVGAITLDFYATGGARSRERYEMIDRIERIDRRDLIVKSIEIVKSFASFVFSSSTQTSPVTVAAAGTAMGITRGYLKLGT</sequence>
<reference evidence="1" key="1">
    <citation type="journal article" date="2019" name="bioRxiv">
        <title>The Genome of the Zebra Mussel, Dreissena polymorpha: A Resource for Invasive Species Research.</title>
        <authorList>
            <person name="McCartney M.A."/>
            <person name="Auch B."/>
            <person name="Kono T."/>
            <person name="Mallez S."/>
            <person name="Zhang Y."/>
            <person name="Obille A."/>
            <person name="Becker A."/>
            <person name="Abrahante J.E."/>
            <person name="Garbe J."/>
            <person name="Badalamenti J.P."/>
            <person name="Herman A."/>
            <person name="Mangelson H."/>
            <person name="Liachko I."/>
            <person name="Sullivan S."/>
            <person name="Sone E.D."/>
            <person name="Koren S."/>
            <person name="Silverstein K.A.T."/>
            <person name="Beckman K.B."/>
            <person name="Gohl D.M."/>
        </authorList>
    </citation>
    <scope>NUCLEOTIDE SEQUENCE</scope>
    <source>
        <strain evidence="1">Duluth1</strain>
        <tissue evidence="1">Whole animal</tissue>
    </source>
</reference>
<evidence type="ECO:0000313" key="1">
    <source>
        <dbReference type="EMBL" id="KAH3840786.1"/>
    </source>
</evidence>
<dbReference type="Proteomes" id="UP000828390">
    <property type="component" value="Unassembled WGS sequence"/>
</dbReference>
<protein>
    <submittedName>
        <fullName evidence="1">Uncharacterized protein</fullName>
    </submittedName>
</protein>
<comment type="caution">
    <text evidence="1">The sequence shown here is derived from an EMBL/GenBank/DDBJ whole genome shotgun (WGS) entry which is preliminary data.</text>
</comment>
<name>A0A9D4KJI8_DREPO</name>
<accession>A0A9D4KJI8</accession>
<keyword evidence="2" id="KW-1185">Reference proteome</keyword>
<organism evidence="1 2">
    <name type="scientific">Dreissena polymorpha</name>
    <name type="common">Zebra mussel</name>
    <name type="synonym">Mytilus polymorpha</name>
    <dbReference type="NCBI Taxonomy" id="45954"/>
    <lineage>
        <taxon>Eukaryota</taxon>
        <taxon>Metazoa</taxon>
        <taxon>Spiralia</taxon>
        <taxon>Lophotrochozoa</taxon>
        <taxon>Mollusca</taxon>
        <taxon>Bivalvia</taxon>
        <taxon>Autobranchia</taxon>
        <taxon>Heteroconchia</taxon>
        <taxon>Euheterodonta</taxon>
        <taxon>Imparidentia</taxon>
        <taxon>Neoheterodontei</taxon>
        <taxon>Myida</taxon>
        <taxon>Dreissenoidea</taxon>
        <taxon>Dreissenidae</taxon>
        <taxon>Dreissena</taxon>
    </lineage>
</organism>